<evidence type="ECO:0000313" key="4">
    <source>
        <dbReference type="Proteomes" id="UP000580839"/>
    </source>
</evidence>
<feature type="signal peptide" evidence="1">
    <location>
        <begin position="1"/>
        <end position="28"/>
    </location>
</feature>
<dbReference type="InterPro" id="IPR012334">
    <property type="entry name" value="Pectin_lyas_fold"/>
</dbReference>
<name>A0A849SMU0_UNCEI</name>
<dbReference type="EMBL" id="JABFRW010000079">
    <property type="protein sequence ID" value="NOT33924.1"/>
    <property type="molecule type" value="Genomic_DNA"/>
</dbReference>
<dbReference type="GO" id="GO:0000272">
    <property type="term" value="P:polysaccharide catabolic process"/>
    <property type="evidence" value="ECO:0007669"/>
    <property type="project" value="InterPro"/>
</dbReference>
<dbReference type="InterPro" id="IPR039448">
    <property type="entry name" value="Beta_helix"/>
</dbReference>
<organism evidence="3 4">
    <name type="scientific">Eiseniibacteriota bacterium</name>
    <dbReference type="NCBI Taxonomy" id="2212470"/>
    <lineage>
        <taxon>Bacteria</taxon>
        <taxon>Candidatus Eiseniibacteriota</taxon>
    </lineage>
</organism>
<dbReference type="InterPro" id="IPR016134">
    <property type="entry name" value="Dockerin_dom"/>
</dbReference>
<comment type="caution">
    <text evidence="3">The sequence shown here is derived from an EMBL/GenBank/DDBJ whole genome shotgun (WGS) entry which is preliminary data.</text>
</comment>
<dbReference type="InterPro" id="IPR002105">
    <property type="entry name" value="Dockerin_1_rpt"/>
</dbReference>
<dbReference type="GO" id="GO:0004553">
    <property type="term" value="F:hydrolase activity, hydrolyzing O-glycosyl compounds"/>
    <property type="evidence" value="ECO:0007669"/>
    <property type="project" value="InterPro"/>
</dbReference>
<dbReference type="Gene3D" id="1.10.1330.10">
    <property type="entry name" value="Dockerin domain"/>
    <property type="match status" value="1"/>
</dbReference>
<dbReference type="PROSITE" id="PS51766">
    <property type="entry name" value="DOCKERIN"/>
    <property type="match status" value="1"/>
</dbReference>
<feature type="chain" id="PRO_5033035484" description="Dockerin domain-containing protein" evidence="1">
    <location>
        <begin position="29"/>
        <end position="1584"/>
    </location>
</feature>
<gene>
    <name evidence="3" type="ORF">HOP12_07115</name>
</gene>
<reference evidence="3 4" key="1">
    <citation type="submission" date="2020-04" db="EMBL/GenBank/DDBJ databases">
        <title>Metagenomic profiling of ammonia- and methane-oxidizing microorganisms in a Dutch drinking water treatment plant.</title>
        <authorList>
            <person name="Poghosyan L."/>
            <person name="Leucker S."/>
        </authorList>
    </citation>
    <scope>NUCLEOTIDE SEQUENCE [LARGE SCALE GENOMIC DNA]</scope>
    <source>
        <strain evidence="3">S-RSF-IL-03</strain>
    </source>
</reference>
<feature type="domain" description="Dockerin" evidence="2">
    <location>
        <begin position="1286"/>
        <end position="1354"/>
    </location>
</feature>
<dbReference type="Gene3D" id="2.160.20.10">
    <property type="entry name" value="Single-stranded right-handed beta-helix, Pectin lyase-like"/>
    <property type="match status" value="2"/>
</dbReference>
<dbReference type="SUPFAM" id="SSF63446">
    <property type="entry name" value="Type I dockerin domain"/>
    <property type="match status" value="1"/>
</dbReference>
<proteinExistence type="predicted"/>
<dbReference type="InterPro" id="IPR036439">
    <property type="entry name" value="Dockerin_dom_sf"/>
</dbReference>
<dbReference type="Pfam" id="PF00404">
    <property type="entry name" value="Dockerin_1"/>
    <property type="match status" value="1"/>
</dbReference>
<evidence type="ECO:0000313" key="3">
    <source>
        <dbReference type="EMBL" id="NOT33924.1"/>
    </source>
</evidence>
<dbReference type="InterPro" id="IPR011050">
    <property type="entry name" value="Pectin_lyase_fold/virulence"/>
</dbReference>
<keyword evidence="1" id="KW-0732">Signal</keyword>
<dbReference type="SUPFAM" id="SSF51126">
    <property type="entry name" value="Pectin lyase-like"/>
    <property type="match status" value="2"/>
</dbReference>
<dbReference type="CDD" id="cd14256">
    <property type="entry name" value="Dockerin_I"/>
    <property type="match status" value="1"/>
</dbReference>
<sequence length="1584" mass="165217">MHARRLIPAVLIAALVTLLASLATPVGAQVVQINSSIASNTTWGPTGTVVGTVFWVRSNIAVNAGVTLIIQPGVVVKFDPSRLMTVNGSLRAIGTGAQYVFFTSSRDDNLAGDTNGDGTATQPAAQDWGGVQFTDASPDFGSRLDFCDLRFGGSGSGGILIFTSASDTVSNSFVRRGYYGVDCAGSAAPVLLNTSIEASTQTPIVLDFTAAPVLSSLVFSSANNGYDAFGLRGGFLSGTATLPRRGATVGANPITNVTYVLLGSLTINVGASLTINPGVVIKPLGGYSITANGSLSMNGTAAAGDTIVMTSINDDNFGNPPDTNNNGSITAPNRGDWNRIVFSSTGSGSISRVRLRFGTNSNQQGMIETSNVTIPVSNSILSEASHGLAIFGVATPSISNLAINNCSSTPILMSVSANPTFTNITFLANAVTALGIQGENVAADSRLALRNIAGFTNITYYLMNGQLHMLSPNVLRIDPGVVVKNQLSGGGMLIDGALIADGKPESLIVITSERDDLFGNPPDTNGDGAITAPGVANWGYVRLTPTSNDATSVIDQCRITYGSYDPGNTWPSSVWLTSAAAPISNCFISRSGYGVRFDGDSNGPISNCDINNCTSAPIVMSAGSNPNIATSNVYSTNGFNALGLLSETLSGNARLRYRPGVGTPTFAYLPTGVITVPAGVTLTVEPQVVLKSSSSFTVFDVSGALNMVGSNGTTGRIVFTSRRDDNPIYGGDTTPNDASTPQVGDWGQIKFEDSAVDAECIVRNVLFQFGGSSNTFGTIETSSASPRLARLEFFQNGTAFTIGGASAPGIDSTNVLNCTQLPIAASLVSNPTFANITFANNQFLAYGILGETIAQDVRTRVRSIGGYPNLNYALAGNVSIAFGARWTIDPGVVLKLGRFFTSDPIGTGITIDGTLVADGKPDSLIVFTSSADDAFGQDVKGDGAATLAQPGQWQGINFTGVSNDVLSVIDHCLFRYGSFSTGMLDFVNAGQTVTNTRLTLGSTSPVVIEGSSTPTFVNCFFDSTSTGAPVAMSLVSEPVFTNVQFLKNQLTALSVIGENIAQDVLWKVRAVSGRNNMPYYLNSTVTIGLGATLTMQPGVIVKMQSSGGITVQRAIQALGRTDPESLIVFTSLRDDFYGGDTNNDSSATVPAASSWNYVQIDGTAIDPQCVFRNCVFRYGQYGVRCVNSAPTIDSCLVNFNQNGINVEGASNPLVRGCTIFGNSTLGINNVGASFCVSAEGCWWGAASGPADASATADLCAIGTNAGTGDAVTNNVDYLPFATTGILNPLIGDVSLNGRVLAFDASLVLQYLVASISLNPLQLLVADVTGTASVSALDASLILQYVAGVISGFPVNSNLEHHRDPRGSSALLARLQGRFELELGEAIRDGAEWRVPLQVNGDAPVLGVELMLSGSAASDFLGVEAASGVESATRSADGTLRLALASLTSMPGEPAWLRFAAHGDRFDPPRRSFARVNEQTLDSPPLPILPARTAFARPAPNPAHGSAQLSLAIGAQDADGAVELRVLDVAGRTVRTLVRGTLAPGLHRFTWDLTDDRGGRVRPALYFVRARTRTLDATHRLIVVR</sequence>
<evidence type="ECO:0000256" key="1">
    <source>
        <dbReference type="SAM" id="SignalP"/>
    </source>
</evidence>
<accession>A0A849SMU0</accession>
<evidence type="ECO:0000259" key="2">
    <source>
        <dbReference type="PROSITE" id="PS51766"/>
    </source>
</evidence>
<dbReference type="InterPro" id="IPR006626">
    <property type="entry name" value="PbH1"/>
</dbReference>
<dbReference type="Pfam" id="PF13229">
    <property type="entry name" value="Beta_helix"/>
    <property type="match status" value="2"/>
</dbReference>
<protein>
    <recommendedName>
        <fullName evidence="2">Dockerin domain-containing protein</fullName>
    </recommendedName>
</protein>
<dbReference type="SMART" id="SM00710">
    <property type="entry name" value="PbH1"/>
    <property type="match status" value="7"/>
</dbReference>
<dbReference type="Proteomes" id="UP000580839">
    <property type="component" value="Unassembled WGS sequence"/>
</dbReference>
<dbReference type="Pfam" id="PF13860">
    <property type="entry name" value="FlgD_ig"/>
    <property type="match status" value="1"/>
</dbReference>
<dbReference type="Gene3D" id="2.60.40.4070">
    <property type="match status" value="1"/>
</dbReference>
<dbReference type="InterPro" id="IPR025965">
    <property type="entry name" value="FlgD/Vpr_Ig-like"/>
</dbReference>